<dbReference type="AlphaFoldDB" id="A0A0M0KBR4"/>
<keyword evidence="1" id="KW-0472">Membrane</keyword>
<evidence type="ECO:0000313" key="2">
    <source>
        <dbReference type="EMBL" id="KOO36280.1"/>
    </source>
</evidence>
<gene>
    <name evidence="2" type="ORF">AMD02_19035</name>
</gene>
<protein>
    <recommendedName>
        <fullName evidence="3">Glucitol operon activator protein</fullName>
    </recommendedName>
</protein>
<proteinExistence type="predicted"/>
<dbReference type="PATRIC" id="fig|136160.3.peg.3782"/>
<dbReference type="Pfam" id="PF06923">
    <property type="entry name" value="GutM"/>
    <property type="match status" value="1"/>
</dbReference>
<sequence length="128" mass="14557">MWGWFIAIFVGMWLMQFFMSRIQMKNYQQTLKRMSDRSSGFLGVGVHKQKLGIGAIAIVVTDKDGEIVDCEMMSGVTVFSRFKPLTDFVGMSLNECKVLLQNESVDIALHGALKKIEEQMNRKENVTT</sequence>
<name>A0A0M0KBR4_ALKHA</name>
<organism evidence="2">
    <name type="scientific">Halalkalibacterium halodurans</name>
    <name type="common">Bacillus halodurans</name>
    <dbReference type="NCBI Taxonomy" id="86665"/>
    <lineage>
        <taxon>Bacteria</taxon>
        <taxon>Bacillati</taxon>
        <taxon>Bacillota</taxon>
        <taxon>Bacilli</taxon>
        <taxon>Bacillales</taxon>
        <taxon>Bacillaceae</taxon>
        <taxon>Halalkalibacterium (ex Joshi et al. 2022)</taxon>
    </lineage>
</organism>
<accession>A0A0M0KBR4</accession>
<dbReference type="GeneID" id="87596326"/>
<evidence type="ECO:0008006" key="3">
    <source>
        <dbReference type="Google" id="ProtNLM"/>
    </source>
</evidence>
<reference evidence="2" key="1">
    <citation type="submission" date="2015-08" db="EMBL/GenBank/DDBJ databases">
        <title>Complete DNA Sequence of Pseudomonas syringae pv. actinidiae, the Causal Agent of Kiwifruit Canker Disease.</title>
        <authorList>
            <person name="Rikkerink E.H.A."/>
            <person name="Fineran P.C."/>
        </authorList>
    </citation>
    <scope>NUCLEOTIDE SEQUENCE</scope>
    <source>
        <strain evidence="2">DSM 13666</strain>
    </source>
</reference>
<dbReference type="RefSeq" id="WP_010896943.1">
    <property type="nucleotide sequence ID" value="NZ_CP040441.1"/>
</dbReference>
<keyword evidence="1" id="KW-0812">Transmembrane</keyword>
<feature type="transmembrane region" description="Helical" evidence="1">
    <location>
        <begin position="6"/>
        <end position="24"/>
    </location>
</feature>
<evidence type="ECO:0000256" key="1">
    <source>
        <dbReference type="SAM" id="Phobius"/>
    </source>
</evidence>
<dbReference type="InterPro" id="IPR009693">
    <property type="entry name" value="Glucitol_operon_activator"/>
</dbReference>
<keyword evidence="1" id="KW-1133">Transmembrane helix</keyword>
<comment type="caution">
    <text evidence="2">The sequence shown here is derived from an EMBL/GenBank/DDBJ whole genome shotgun (WGS) entry which is preliminary data.</text>
</comment>
<dbReference type="EMBL" id="LILD01000014">
    <property type="protein sequence ID" value="KOO36280.1"/>
    <property type="molecule type" value="Genomic_DNA"/>
</dbReference>